<gene>
    <name evidence="6" type="ORF">IAA62_04490</name>
</gene>
<dbReference type="GO" id="GO:0003700">
    <property type="term" value="F:DNA-binding transcription factor activity"/>
    <property type="evidence" value="ECO:0007669"/>
    <property type="project" value="InterPro"/>
</dbReference>
<dbReference type="Pfam" id="PF13411">
    <property type="entry name" value="MerR_1"/>
    <property type="match status" value="1"/>
</dbReference>
<dbReference type="PROSITE" id="PS50937">
    <property type="entry name" value="HTH_MERR_2"/>
    <property type="match status" value="1"/>
</dbReference>
<dbReference type="GO" id="GO:0003677">
    <property type="term" value="F:DNA binding"/>
    <property type="evidence" value="ECO:0007669"/>
    <property type="project" value="UniProtKB-KW"/>
</dbReference>
<dbReference type="SUPFAM" id="SSF46955">
    <property type="entry name" value="Putative DNA-binding domain"/>
    <property type="match status" value="1"/>
</dbReference>
<evidence type="ECO:0000256" key="4">
    <source>
        <dbReference type="ARBA" id="ARBA00023163"/>
    </source>
</evidence>
<dbReference type="Gene3D" id="1.10.1660.10">
    <property type="match status" value="1"/>
</dbReference>
<dbReference type="InterPro" id="IPR009061">
    <property type="entry name" value="DNA-bd_dom_put_sf"/>
</dbReference>
<dbReference type="Proteomes" id="UP000886861">
    <property type="component" value="Unassembled WGS sequence"/>
</dbReference>
<accession>A0A9D1NFR9</accession>
<dbReference type="InterPro" id="IPR047057">
    <property type="entry name" value="MerR_fam"/>
</dbReference>
<evidence type="ECO:0000256" key="1">
    <source>
        <dbReference type="ARBA" id="ARBA00022491"/>
    </source>
</evidence>
<sequence length="374" mass="44394">MYQIGKFAKMNNVSLHTLRWYDNIGILKAHKKDKFSKFRFYTDEDVRILNNVRILQSFNFTIEEISKLNKGLVKNKIKEIKDKTTYYEKYMFLLQNLILEENMKEINLKEKFENLPPMLIGGIRGEWKSEGSSENFREVANYPNCEKLNGDKFKKLFFGEENFITYVTDGKNLGKLNKISNSFTLNEKIFKYATTNLNLIIWENDNEEYTIYRRKNDKNYTKQELEKIIEKTKLKENFTLSPLNEQTKNILLGEWNFEGLTLESKIDAYPENKLDESKHVGPWAPHYIYLKFNENGSVQTMKDGEILEIVNRQLTPENTMSIYCNDAIIDDTFSKKYRLPFKIRKIKNSYYLFLQADSLKMPTLDEICYVYKKS</sequence>
<evidence type="ECO:0000313" key="6">
    <source>
        <dbReference type="EMBL" id="HIV01792.1"/>
    </source>
</evidence>
<evidence type="ECO:0000256" key="2">
    <source>
        <dbReference type="ARBA" id="ARBA00023015"/>
    </source>
</evidence>
<evidence type="ECO:0000313" key="7">
    <source>
        <dbReference type="Proteomes" id="UP000886861"/>
    </source>
</evidence>
<name>A0A9D1NFR9_9FIRM</name>
<protein>
    <submittedName>
        <fullName evidence="6">MerR family transcriptional regulator</fullName>
    </submittedName>
</protein>
<keyword evidence="2" id="KW-0805">Transcription regulation</keyword>
<dbReference type="AlphaFoldDB" id="A0A9D1NFR9"/>
<dbReference type="PANTHER" id="PTHR30204">
    <property type="entry name" value="REDOX-CYCLING DRUG-SENSING TRANSCRIPTIONAL ACTIVATOR SOXR"/>
    <property type="match status" value="1"/>
</dbReference>
<proteinExistence type="predicted"/>
<keyword evidence="4" id="KW-0804">Transcription</keyword>
<organism evidence="6 7">
    <name type="scientific">Candidatus Caccopulliclostridium gallistercoris</name>
    <dbReference type="NCBI Taxonomy" id="2840719"/>
    <lineage>
        <taxon>Bacteria</taxon>
        <taxon>Bacillati</taxon>
        <taxon>Bacillota</taxon>
        <taxon>Clostridia</taxon>
        <taxon>Candidatus Caccopulliclostridium</taxon>
    </lineage>
</organism>
<comment type="caution">
    <text evidence="6">The sequence shown here is derived from an EMBL/GenBank/DDBJ whole genome shotgun (WGS) entry which is preliminary data.</text>
</comment>
<keyword evidence="1" id="KW-0678">Repressor</keyword>
<dbReference type="InterPro" id="IPR000551">
    <property type="entry name" value="MerR-type_HTH_dom"/>
</dbReference>
<dbReference type="PANTHER" id="PTHR30204:SF69">
    <property type="entry name" value="MERR-FAMILY TRANSCRIPTIONAL REGULATOR"/>
    <property type="match status" value="1"/>
</dbReference>
<reference evidence="6" key="1">
    <citation type="submission" date="2020-10" db="EMBL/GenBank/DDBJ databases">
        <authorList>
            <person name="Gilroy R."/>
        </authorList>
    </citation>
    <scope>NUCLEOTIDE SEQUENCE</scope>
    <source>
        <strain evidence="6">CHK186-9395</strain>
    </source>
</reference>
<dbReference type="EMBL" id="DVOJ01000015">
    <property type="protein sequence ID" value="HIV01792.1"/>
    <property type="molecule type" value="Genomic_DNA"/>
</dbReference>
<evidence type="ECO:0000259" key="5">
    <source>
        <dbReference type="PROSITE" id="PS50937"/>
    </source>
</evidence>
<reference evidence="6" key="2">
    <citation type="journal article" date="2021" name="PeerJ">
        <title>Extensive microbial diversity within the chicken gut microbiome revealed by metagenomics and culture.</title>
        <authorList>
            <person name="Gilroy R."/>
            <person name="Ravi A."/>
            <person name="Getino M."/>
            <person name="Pursley I."/>
            <person name="Horton D.L."/>
            <person name="Alikhan N.F."/>
            <person name="Baker D."/>
            <person name="Gharbi K."/>
            <person name="Hall N."/>
            <person name="Watson M."/>
            <person name="Adriaenssens E.M."/>
            <person name="Foster-Nyarko E."/>
            <person name="Jarju S."/>
            <person name="Secka A."/>
            <person name="Antonio M."/>
            <person name="Oren A."/>
            <person name="Chaudhuri R.R."/>
            <person name="La Ragione R."/>
            <person name="Hildebrand F."/>
            <person name="Pallen M.J."/>
        </authorList>
    </citation>
    <scope>NUCLEOTIDE SEQUENCE</scope>
    <source>
        <strain evidence="6">CHK186-9395</strain>
    </source>
</reference>
<dbReference type="SMART" id="SM00422">
    <property type="entry name" value="HTH_MERR"/>
    <property type="match status" value="1"/>
</dbReference>
<keyword evidence="3" id="KW-0238">DNA-binding</keyword>
<evidence type="ECO:0000256" key="3">
    <source>
        <dbReference type="ARBA" id="ARBA00023125"/>
    </source>
</evidence>
<feature type="domain" description="HTH merR-type" evidence="5">
    <location>
        <begin position="1"/>
        <end position="71"/>
    </location>
</feature>